<dbReference type="SUPFAM" id="SSF47807">
    <property type="entry name" value="5' to 3' exonuclease, C-terminal subdomain"/>
    <property type="match status" value="1"/>
</dbReference>
<dbReference type="SUPFAM" id="SSF88723">
    <property type="entry name" value="PIN domain-like"/>
    <property type="match status" value="1"/>
</dbReference>
<dbReference type="InterPro" id="IPR008918">
    <property type="entry name" value="HhH2"/>
</dbReference>
<accession>V9L5N4</accession>
<keyword evidence="6 17" id="KW-0255">Endonuclease</keyword>
<dbReference type="GO" id="GO:0006281">
    <property type="term" value="P:DNA repair"/>
    <property type="evidence" value="ECO:0007669"/>
    <property type="project" value="UniProtKB-KW"/>
</dbReference>
<evidence type="ECO:0000256" key="10">
    <source>
        <dbReference type="ARBA" id="ARBA00022842"/>
    </source>
</evidence>
<dbReference type="GO" id="GO:0017108">
    <property type="term" value="F:5'-flap endonuclease activity"/>
    <property type="evidence" value="ECO:0007669"/>
    <property type="project" value="TreeGrafter"/>
</dbReference>
<keyword evidence="11" id="KW-0496">Mitochondrion</keyword>
<evidence type="ECO:0000256" key="15">
    <source>
        <dbReference type="ARBA" id="ARBA00034726"/>
    </source>
</evidence>
<evidence type="ECO:0000256" key="7">
    <source>
        <dbReference type="ARBA" id="ARBA00022763"/>
    </source>
</evidence>
<evidence type="ECO:0000259" key="16">
    <source>
        <dbReference type="Pfam" id="PF00867"/>
    </source>
</evidence>
<evidence type="ECO:0000256" key="1">
    <source>
        <dbReference type="ARBA" id="ARBA00001946"/>
    </source>
</evidence>
<reference evidence="17" key="1">
    <citation type="journal article" date="2014" name="Nature">
        <title>Elephant shark genome provides unique insights into gnathostome evolution.</title>
        <authorList>
            <consortium name="International Elephant Shark Genome Sequencing Consortium"/>
            <person name="Venkatesh B."/>
            <person name="Lee A.P."/>
            <person name="Ravi V."/>
            <person name="Maurya A.K."/>
            <person name="Lian M.M."/>
            <person name="Swann J.B."/>
            <person name="Ohta Y."/>
            <person name="Flajnik M.F."/>
            <person name="Sutoh Y."/>
            <person name="Kasahara M."/>
            <person name="Hoon S."/>
            <person name="Gangu V."/>
            <person name="Roy S.W."/>
            <person name="Irimia M."/>
            <person name="Korzh V."/>
            <person name="Kondrychyn I."/>
            <person name="Lim Z.W."/>
            <person name="Tay B.H."/>
            <person name="Tohari S."/>
            <person name="Kong K.W."/>
            <person name="Ho S."/>
            <person name="Lorente-Galdos B."/>
            <person name="Quilez J."/>
            <person name="Marques-Bonet T."/>
            <person name="Raney B.J."/>
            <person name="Ingham P.W."/>
            <person name="Tay A."/>
            <person name="Hillier L.W."/>
            <person name="Minx P."/>
            <person name="Boehm T."/>
            <person name="Wilson R.K."/>
            <person name="Brenner S."/>
            <person name="Warren W.C."/>
        </authorList>
    </citation>
    <scope>NUCLEOTIDE SEQUENCE</scope>
    <source>
        <tissue evidence="17">Brain</tissue>
    </source>
</reference>
<keyword evidence="13" id="KW-0539">Nucleus</keyword>
<dbReference type="InterPro" id="IPR029060">
    <property type="entry name" value="PIN-like_dom_sf"/>
</dbReference>
<evidence type="ECO:0000256" key="14">
    <source>
        <dbReference type="ARBA" id="ARBA00029382"/>
    </source>
</evidence>
<keyword evidence="7" id="KW-0227">DNA damage</keyword>
<protein>
    <submittedName>
        <fullName evidence="17">Flap endonuclease 1-like protein</fullName>
    </submittedName>
</protein>
<evidence type="ECO:0000256" key="4">
    <source>
        <dbReference type="ARBA" id="ARBA00022722"/>
    </source>
</evidence>
<proteinExistence type="evidence at transcript level"/>
<keyword evidence="3" id="KW-0235">DNA replication</keyword>
<evidence type="ECO:0000256" key="9">
    <source>
        <dbReference type="ARBA" id="ARBA00022839"/>
    </source>
</evidence>
<evidence type="ECO:0000256" key="8">
    <source>
        <dbReference type="ARBA" id="ARBA00022801"/>
    </source>
</evidence>
<evidence type="ECO:0000256" key="6">
    <source>
        <dbReference type="ARBA" id="ARBA00022759"/>
    </source>
</evidence>
<dbReference type="GO" id="GO:0005634">
    <property type="term" value="C:nucleus"/>
    <property type="evidence" value="ECO:0007669"/>
    <property type="project" value="TreeGrafter"/>
</dbReference>
<keyword evidence="8" id="KW-0378">Hydrolase</keyword>
<dbReference type="GO" id="GO:0030145">
    <property type="term" value="F:manganese ion binding"/>
    <property type="evidence" value="ECO:0007669"/>
    <property type="project" value="TreeGrafter"/>
</dbReference>
<keyword evidence="9" id="KW-0269">Exonuclease</keyword>
<dbReference type="CDD" id="cd09907">
    <property type="entry name" value="H3TH_FEN1-Euk"/>
    <property type="match status" value="1"/>
</dbReference>
<comment type="similarity">
    <text evidence="15">Belongs to the XPG/RAD2 endonuclease family. FEN1 subfamily.</text>
</comment>
<keyword evidence="5" id="KW-0479">Metal-binding</keyword>
<evidence type="ECO:0000256" key="3">
    <source>
        <dbReference type="ARBA" id="ARBA00022705"/>
    </source>
</evidence>
<dbReference type="AlphaFoldDB" id="V9L5N4"/>
<keyword evidence="10" id="KW-0460">Magnesium</keyword>
<evidence type="ECO:0000256" key="5">
    <source>
        <dbReference type="ARBA" id="ARBA00022723"/>
    </source>
</evidence>
<feature type="domain" description="XPG-I" evidence="16">
    <location>
        <begin position="1"/>
        <end position="55"/>
    </location>
</feature>
<keyword evidence="12" id="KW-0234">DNA repair</keyword>
<evidence type="ECO:0000256" key="13">
    <source>
        <dbReference type="ARBA" id="ARBA00023242"/>
    </source>
</evidence>
<evidence type="ECO:0000256" key="12">
    <source>
        <dbReference type="ARBA" id="ARBA00023204"/>
    </source>
</evidence>
<dbReference type="InterPro" id="IPR036279">
    <property type="entry name" value="5-3_exonuclease_C_sf"/>
</dbReference>
<comment type="function">
    <text evidence="14">Structure-specific nuclease with 5'-flap endonuclease and 5'-3' exonuclease activities involved in DNA replication and repair. During DNA replication, cleaves the 5'-overhanging flap structure that is generated by displacement synthesis when DNA polymerase encounters the 5'-end of a downstream Okazaki fragment. It enters the flap from the 5'-end and then tracks to cleave the flap base, leaving a nick for ligation. Also involved in the long patch base excision repair (LP-BER) pathway, by cleaving within the apurinic/apyrimidinic (AP) site-terminated flap. Acts as a genome stabilization factor that prevents flaps from equilibrating into structures that lead to duplications and deletions. Also possesses 5'-3' exonuclease activity on nicked or gapped double-stranded DNA, and exhibits RNase H activity. Also involved in replication and repair of rDNA and in repairing mitochondrial DNA.</text>
</comment>
<dbReference type="GO" id="GO:0003677">
    <property type="term" value="F:DNA binding"/>
    <property type="evidence" value="ECO:0007669"/>
    <property type="project" value="InterPro"/>
</dbReference>
<dbReference type="GO" id="GO:0000287">
    <property type="term" value="F:magnesium ion binding"/>
    <property type="evidence" value="ECO:0007669"/>
    <property type="project" value="TreeGrafter"/>
</dbReference>
<evidence type="ECO:0000256" key="2">
    <source>
        <dbReference type="ARBA" id="ARBA00022553"/>
    </source>
</evidence>
<name>V9L5N4_CALMI</name>
<dbReference type="EMBL" id="JW874017">
    <property type="protein sequence ID" value="AFP06534.1"/>
    <property type="molecule type" value="mRNA"/>
</dbReference>
<evidence type="ECO:0000256" key="11">
    <source>
        <dbReference type="ARBA" id="ARBA00023128"/>
    </source>
</evidence>
<dbReference type="PANTHER" id="PTHR11081:SF49">
    <property type="entry name" value="FLAP ENDONUCLEASE 1 HOMOLOG-RELATED"/>
    <property type="match status" value="1"/>
</dbReference>
<dbReference type="PANTHER" id="PTHR11081">
    <property type="entry name" value="FLAP ENDONUCLEASE FAMILY MEMBER"/>
    <property type="match status" value="1"/>
</dbReference>
<dbReference type="Gene3D" id="1.10.150.20">
    <property type="entry name" value="5' to 3' exonuclease, C-terminal subdomain"/>
    <property type="match status" value="1"/>
</dbReference>
<dbReference type="GO" id="GO:0008409">
    <property type="term" value="F:5'-3' exonuclease activity"/>
    <property type="evidence" value="ECO:0007669"/>
    <property type="project" value="TreeGrafter"/>
</dbReference>
<dbReference type="InterPro" id="IPR006084">
    <property type="entry name" value="XPG/Rad2"/>
</dbReference>
<feature type="non-terminal residue" evidence="17">
    <location>
        <position position="1"/>
    </location>
</feature>
<dbReference type="InterPro" id="IPR006086">
    <property type="entry name" value="XPG-I_dom"/>
</dbReference>
<dbReference type="Pfam" id="PF00867">
    <property type="entry name" value="XPG_I"/>
    <property type="match status" value="1"/>
</dbReference>
<keyword evidence="4" id="KW-0540">Nuclease</keyword>
<organism evidence="17">
    <name type="scientific">Callorhinchus milii</name>
    <name type="common">Ghost shark</name>
    <dbReference type="NCBI Taxonomy" id="7868"/>
    <lineage>
        <taxon>Eukaryota</taxon>
        <taxon>Metazoa</taxon>
        <taxon>Chordata</taxon>
        <taxon>Craniata</taxon>
        <taxon>Vertebrata</taxon>
        <taxon>Chondrichthyes</taxon>
        <taxon>Holocephali</taxon>
        <taxon>Chimaeriformes</taxon>
        <taxon>Callorhinchidae</taxon>
        <taxon>Callorhinchus</taxon>
    </lineage>
</organism>
<dbReference type="FunFam" id="1.10.150.20:FF:000009">
    <property type="entry name" value="Flap endonuclease 1"/>
    <property type="match status" value="1"/>
</dbReference>
<comment type="cofactor">
    <cofactor evidence="1">
        <name>Mg(2+)</name>
        <dbReference type="ChEBI" id="CHEBI:18420"/>
    </cofactor>
</comment>
<dbReference type="GO" id="GO:0004523">
    <property type="term" value="F:RNA-DNA hybrid ribonuclease activity"/>
    <property type="evidence" value="ECO:0007669"/>
    <property type="project" value="TreeGrafter"/>
</dbReference>
<keyword evidence="2" id="KW-0597">Phosphoprotein</keyword>
<dbReference type="GO" id="GO:0006260">
    <property type="term" value="P:DNA replication"/>
    <property type="evidence" value="ECO:0007669"/>
    <property type="project" value="UniProtKB-KW"/>
</dbReference>
<dbReference type="SMART" id="SM00279">
    <property type="entry name" value="HhH2"/>
    <property type="match status" value="1"/>
</dbReference>
<sequence>TEDMDALPFGSTLLTRHFTSRKYAKFEEFCLPVVLKGLDMTHEQFVDLCILMGCDYCAKIRGIGPKRALSLIRTHKTIEEVVKNIDTQKHPPPQNWAYKEARQLFLKPEVVDVETVELEWTALDEEGLVQLLVHEKHAKEHRVRNRIRRLQLGLQCIEEKQTRIDQFFPKKKYHLKRKRVGFTSRSRVKRPKIDLSFLTKFSH</sequence>
<evidence type="ECO:0000313" key="17">
    <source>
        <dbReference type="EMBL" id="AFP06534.1"/>
    </source>
</evidence>